<reference evidence="2 3" key="1">
    <citation type="journal article" date="2013" name="Nature">
        <title>The genomes of four tapeworm species reveal adaptations to parasitism.</title>
        <authorList>
            <person name="Tsai I.J."/>
            <person name="Zarowiecki M."/>
            <person name="Holroyd N."/>
            <person name="Garciarrubio A."/>
            <person name="Sanchez-Flores A."/>
            <person name="Brooks K.L."/>
            <person name="Tracey A."/>
            <person name="Bobes R.J."/>
            <person name="Fragoso G."/>
            <person name="Sciutto E."/>
            <person name="Aslett M."/>
            <person name="Beasley H."/>
            <person name="Bennett H.M."/>
            <person name="Cai J."/>
            <person name="Camicia F."/>
            <person name="Clark R."/>
            <person name="Cucher M."/>
            <person name="De Silva N."/>
            <person name="Day T.A."/>
            <person name="Deplazes P."/>
            <person name="Estrada K."/>
            <person name="Fernandez C."/>
            <person name="Holland P.W."/>
            <person name="Hou J."/>
            <person name="Hu S."/>
            <person name="Huckvale T."/>
            <person name="Hung S.S."/>
            <person name="Kamenetzky L."/>
            <person name="Keane J.A."/>
            <person name="Kiss F."/>
            <person name="Koziol U."/>
            <person name="Lambert O."/>
            <person name="Liu K."/>
            <person name="Luo X."/>
            <person name="Luo Y."/>
            <person name="Macchiaroli N."/>
            <person name="Nichol S."/>
            <person name="Paps J."/>
            <person name="Parkinson J."/>
            <person name="Pouchkina-Stantcheva N."/>
            <person name="Riddiford N."/>
            <person name="Rosenzvit M."/>
            <person name="Salinas G."/>
            <person name="Wasmuth J.D."/>
            <person name="Zamanian M."/>
            <person name="Zheng Y."/>
            <person name="Cai X."/>
            <person name="Soberon X."/>
            <person name="Olson P.D."/>
            <person name="Laclette J.P."/>
            <person name="Brehm K."/>
            <person name="Berriman M."/>
            <person name="Garciarrubio A."/>
            <person name="Bobes R.J."/>
            <person name="Fragoso G."/>
            <person name="Sanchez-Flores A."/>
            <person name="Estrada K."/>
            <person name="Cevallos M.A."/>
            <person name="Morett E."/>
            <person name="Gonzalez V."/>
            <person name="Portillo T."/>
            <person name="Ochoa-Leyva A."/>
            <person name="Jose M.V."/>
            <person name="Sciutto E."/>
            <person name="Landa A."/>
            <person name="Jimenez L."/>
            <person name="Valdes V."/>
            <person name="Carrero J.C."/>
            <person name="Larralde C."/>
            <person name="Morales-Montor J."/>
            <person name="Limon-Lason J."/>
            <person name="Soberon X."/>
            <person name="Laclette J.P."/>
        </authorList>
    </citation>
    <scope>NUCLEOTIDE SEQUENCE [LARGE SCALE GENOMIC DNA]</scope>
</reference>
<accession>A0A068WKG2</accession>
<dbReference type="AlphaFoldDB" id="A0A068WKG2"/>
<sequence>MKYQVVLSEIDLDKVVGNLKIIHIHSLYFPVCVTTFGPKVIHISKDFQCIQSFALLANCISFSLFRLCLHALKTRRISFTVYAS</sequence>
<protein>
    <submittedName>
        <fullName evidence="2 4">Uncharacterized protein</fullName>
    </submittedName>
</protein>
<evidence type="ECO:0000313" key="3">
    <source>
        <dbReference type="Proteomes" id="UP000492820"/>
    </source>
</evidence>
<evidence type="ECO:0000313" key="4">
    <source>
        <dbReference type="WBParaSite" id="EgrG_001128700"/>
    </source>
</evidence>
<keyword evidence="1" id="KW-0812">Transmembrane</keyword>
<feature type="transmembrane region" description="Helical" evidence="1">
    <location>
        <begin position="50"/>
        <end position="69"/>
    </location>
</feature>
<dbReference type="WBParaSite" id="EgrG_001128700">
    <property type="protein sequence ID" value="EgrG_001128700"/>
    <property type="gene ID" value="EgrG_001128700"/>
</dbReference>
<keyword evidence="1" id="KW-0472">Membrane</keyword>
<reference evidence="2" key="2">
    <citation type="submission" date="2014-06" db="EMBL/GenBank/DDBJ databases">
        <authorList>
            <person name="Aslett M."/>
        </authorList>
    </citation>
    <scope>NUCLEOTIDE SEQUENCE</scope>
</reference>
<dbReference type="EMBL" id="LK028581">
    <property type="protein sequence ID" value="CDS20606.1"/>
    <property type="molecule type" value="Genomic_DNA"/>
</dbReference>
<name>A0A068WKG2_ECHGR</name>
<evidence type="ECO:0000313" key="2">
    <source>
        <dbReference type="EMBL" id="CDS20606.1"/>
    </source>
</evidence>
<organism evidence="2">
    <name type="scientific">Echinococcus granulosus</name>
    <name type="common">Hydatid tapeworm</name>
    <dbReference type="NCBI Taxonomy" id="6210"/>
    <lineage>
        <taxon>Eukaryota</taxon>
        <taxon>Metazoa</taxon>
        <taxon>Spiralia</taxon>
        <taxon>Lophotrochozoa</taxon>
        <taxon>Platyhelminthes</taxon>
        <taxon>Cestoda</taxon>
        <taxon>Eucestoda</taxon>
        <taxon>Cyclophyllidea</taxon>
        <taxon>Taeniidae</taxon>
        <taxon>Echinococcus</taxon>
        <taxon>Echinococcus granulosus group</taxon>
    </lineage>
</organism>
<evidence type="ECO:0000256" key="1">
    <source>
        <dbReference type="SAM" id="Phobius"/>
    </source>
</evidence>
<keyword evidence="1" id="KW-1133">Transmembrane helix</keyword>
<proteinExistence type="predicted"/>
<reference evidence="4" key="3">
    <citation type="submission" date="2020-10" db="UniProtKB">
        <authorList>
            <consortium name="WormBaseParasite"/>
        </authorList>
    </citation>
    <scope>IDENTIFICATION</scope>
</reference>
<dbReference type="Proteomes" id="UP000492820">
    <property type="component" value="Unassembled WGS sequence"/>
</dbReference>
<gene>
    <name evidence="2" type="ORF">EgrG_001128700</name>
</gene>